<accession>A0A498H426</accession>
<keyword evidence="10" id="KW-1185">Reference proteome</keyword>
<dbReference type="RefSeq" id="WP_128692705.1">
    <property type="nucleotide sequence ID" value="NZ_LHQS01000001.1"/>
</dbReference>
<evidence type="ECO:0000256" key="8">
    <source>
        <dbReference type="HAMAP-Rule" id="MF_00311"/>
    </source>
</evidence>
<gene>
    <name evidence="8" type="primary">atpE</name>
    <name evidence="9" type="ORF">ABH15_02080</name>
</gene>
<comment type="caution">
    <text evidence="9">The sequence shown here is derived from an EMBL/GenBank/DDBJ whole genome shotgun (WGS) entry which is preliminary data.</text>
</comment>
<dbReference type="SUPFAM" id="SSF160527">
    <property type="entry name" value="V-type ATPase subunit E-like"/>
    <property type="match status" value="1"/>
</dbReference>
<dbReference type="Gene3D" id="3.30.2320.30">
    <property type="entry name" value="ATP synthase, E subunit, C-terminal"/>
    <property type="match status" value="1"/>
</dbReference>
<proteinExistence type="inferred from homology"/>
<comment type="subunit">
    <text evidence="8">Has multiple subunits with at least A(3), B(3), C, D, E, F, H, I and proteolipid K(x).</text>
</comment>
<dbReference type="OrthoDB" id="4691at2157"/>
<dbReference type="GO" id="GO:0042777">
    <property type="term" value="P:proton motive force-driven plasma membrane ATP synthesis"/>
    <property type="evidence" value="ECO:0007669"/>
    <property type="project" value="UniProtKB-UniRule"/>
</dbReference>
<dbReference type="HAMAP" id="MF_00311">
    <property type="entry name" value="ATP_synth_E_arch"/>
    <property type="match status" value="1"/>
</dbReference>
<comment type="subcellular location">
    <subcellularLocation>
        <location evidence="8">Cell membrane</location>
        <topology evidence="8">Peripheral membrane protein</topology>
    </subcellularLocation>
</comment>
<dbReference type="AlphaFoldDB" id="A0A498H426"/>
<dbReference type="GO" id="GO:0046933">
    <property type="term" value="F:proton-transporting ATP synthase activity, rotational mechanism"/>
    <property type="evidence" value="ECO:0007669"/>
    <property type="project" value="UniProtKB-UniRule"/>
</dbReference>
<evidence type="ECO:0000256" key="7">
    <source>
        <dbReference type="ARBA" id="ARBA00023310"/>
    </source>
</evidence>
<evidence type="ECO:0000256" key="5">
    <source>
        <dbReference type="ARBA" id="ARBA00023065"/>
    </source>
</evidence>
<keyword evidence="3 8" id="KW-1003">Cell membrane</keyword>
<dbReference type="InterPro" id="IPR038495">
    <property type="entry name" value="ATPase_E_C"/>
</dbReference>
<dbReference type="Proteomes" id="UP000290932">
    <property type="component" value="Unassembled WGS sequence"/>
</dbReference>
<dbReference type="Gene3D" id="1.20.5.620">
    <property type="entry name" value="F1F0 ATP synthase subunit B, membrane domain"/>
    <property type="match status" value="1"/>
</dbReference>
<reference evidence="9 10" key="1">
    <citation type="journal article" date="2015" name="Int. J. Syst. Evol. Microbiol.">
        <title>Methanoculleus taiwanensis sp. nov., a methanogen isolated from deep marine sediment at the deformation front area near Taiwan.</title>
        <authorList>
            <person name="Weng C.Y."/>
            <person name="Chen S.C."/>
            <person name="Lai M.C."/>
            <person name="Wu S.Y."/>
            <person name="Lin S."/>
            <person name="Yang T.F."/>
            <person name="Chen P.C."/>
        </authorList>
    </citation>
    <scope>NUCLEOTIDE SEQUENCE [LARGE SCALE GENOMIC DNA]</scope>
    <source>
        <strain evidence="9 10">CYW4</strain>
    </source>
</reference>
<dbReference type="GO" id="GO:0033178">
    <property type="term" value="C:proton-transporting two-sector ATPase complex, catalytic domain"/>
    <property type="evidence" value="ECO:0007669"/>
    <property type="project" value="InterPro"/>
</dbReference>
<dbReference type="GO" id="GO:0005886">
    <property type="term" value="C:plasma membrane"/>
    <property type="evidence" value="ECO:0007669"/>
    <property type="project" value="UniProtKB-SubCell"/>
</dbReference>
<keyword evidence="4 8" id="KW-0375">Hydrogen ion transport</keyword>
<keyword evidence="2 8" id="KW-0813">Transport</keyword>
<evidence type="ECO:0000256" key="1">
    <source>
        <dbReference type="ARBA" id="ARBA00005901"/>
    </source>
</evidence>
<dbReference type="InterPro" id="IPR002842">
    <property type="entry name" value="ATPase_V1_Esu"/>
</dbReference>
<evidence type="ECO:0000313" key="9">
    <source>
        <dbReference type="EMBL" id="RXE56955.1"/>
    </source>
</evidence>
<organism evidence="9 10">
    <name type="scientific">Methanoculleus taiwanensis</name>
    <dbReference type="NCBI Taxonomy" id="1550565"/>
    <lineage>
        <taxon>Archaea</taxon>
        <taxon>Methanobacteriati</taxon>
        <taxon>Methanobacteriota</taxon>
        <taxon>Stenosarchaea group</taxon>
        <taxon>Methanomicrobia</taxon>
        <taxon>Methanomicrobiales</taxon>
        <taxon>Methanomicrobiaceae</taxon>
        <taxon>Methanoculleus</taxon>
    </lineage>
</organism>
<sequence>MGLEAVVDEIREKGRREVEAIRAETRKDVDEILQNAQRRAESIKIAAEEDAERQVAHIVNQEVSAANLIVKRQVLNAQKKLLDQVYQASLAAVRDLPADFHAKALAGLLEQAAKEIDEGVVHCNERDIPALQDIISSSKTLTGYSVGTAVDIPGGIIVESTDGELQIDYSYRTFLNDVWESELKDASDILFG</sequence>
<name>A0A498H426_9EURY</name>
<evidence type="ECO:0000256" key="6">
    <source>
        <dbReference type="ARBA" id="ARBA00023136"/>
    </source>
</evidence>
<protein>
    <recommendedName>
        <fullName evidence="8">A-type ATP synthase subunit E</fullName>
    </recommendedName>
</protein>
<evidence type="ECO:0000256" key="4">
    <source>
        <dbReference type="ARBA" id="ARBA00022781"/>
    </source>
</evidence>
<comment type="similarity">
    <text evidence="1 8">Belongs to the V-ATPase E subunit family.</text>
</comment>
<dbReference type="GO" id="GO:0046961">
    <property type="term" value="F:proton-transporting ATPase activity, rotational mechanism"/>
    <property type="evidence" value="ECO:0007669"/>
    <property type="project" value="InterPro"/>
</dbReference>
<dbReference type="Pfam" id="PF01991">
    <property type="entry name" value="vATP-synt_E"/>
    <property type="match status" value="1"/>
</dbReference>
<dbReference type="EMBL" id="LHQS01000001">
    <property type="protein sequence ID" value="RXE56955.1"/>
    <property type="molecule type" value="Genomic_DNA"/>
</dbReference>
<evidence type="ECO:0000256" key="3">
    <source>
        <dbReference type="ARBA" id="ARBA00022475"/>
    </source>
</evidence>
<dbReference type="GO" id="GO:0005524">
    <property type="term" value="F:ATP binding"/>
    <property type="evidence" value="ECO:0007669"/>
    <property type="project" value="UniProtKB-UniRule"/>
</dbReference>
<keyword evidence="7 8" id="KW-0066">ATP synthesis</keyword>
<keyword evidence="5 8" id="KW-0406">Ion transport</keyword>
<evidence type="ECO:0000256" key="2">
    <source>
        <dbReference type="ARBA" id="ARBA00022448"/>
    </source>
</evidence>
<comment type="function">
    <text evidence="8">Component of the A-type ATP synthase that produces ATP from ADP in the presence of a proton gradient across the membrane.</text>
</comment>
<keyword evidence="6 8" id="KW-0472">Membrane</keyword>
<evidence type="ECO:0000313" key="10">
    <source>
        <dbReference type="Proteomes" id="UP000290932"/>
    </source>
</evidence>